<dbReference type="PROSITE" id="PS00383">
    <property type="entry name" value="TYR_PHOSPHATASE_1"/>
    <property type="match status" value="1"/>
</dbReference>
<name>A0A561ECN2_9MICO</name>
<dbReference type="RefSeq" id="WP_246104578.1">
    <property type="nucleotide sequence ID" value="NZ_VIVQ01000001.1"/>
</dbReference>
<dbReference type="AlphaFoldDB" id="A0A561ECN2"/>
<organism evidence="3 4">
    <name type="scientific">Rudaeicoccus suwonensis</name>
    <dbReference type="NCBI Taxonomy" id="657409"/>
    <lineage>
        <taxon>Bacteria</taxon>
        <taxon>Bacillati</taxon>
        <taxon>Actinomycetota</taxon>
        <taxon>Actinomycetes</taxon>
        <taxon>Micrococcales</taxon>
        <taxon>Dermacoccaceae</taxon>
        <taxon>Rudaeicoccus</taxon>
    </lineage>
</organism>
<dbReference type="EMBL" id="VIVQ01000001">
    <property type="protein sequence ID" value="TWE13378.1"/>
    <property type="molecule type" value="Genomic_DNA"/>
</dbReference>
<feature type="domain" description="Tyrosine specific protein phosphatases" evidence="2">
    <location>
        <begin position="122"/>
        <end position="191"/>
    </location>
</feature>
<dbReference type="PANTHER" id="PTHR31126">
    <property type="entry name" value="TYROSINE-PROTEIN PHOSPHATASE"/>
    <property type="match status" value="1"/>
</dbReference>
<comment type="caution">
    <text evidence="3">The sequence shown here is derived from an EMBL/GenBank/DDBJ whole genome shotgun (WGS) entry which is preliminary data.</text>
</comment>
<dbReference type="GO" id="GO:0004721">
    <property type="term" value="F:phosphoprotein phosphatase activity"/>
    <property type="evidence" value="ECO:0007669"/>
    <property type="project" value="InterPro"/>
</dbReference>
<dbReference type="InterPro" id="IPR026893">
    <property type="entry name" value="Tyr/Ser_Pase_IphP-type"/>
</dbReference>
<dbReference type="Proteomes" id="UP000318297">
    <property type="component" value="Unassembled WGS sequence"/>
</dbReference>
<evidence type="ECO:0000259" key="2">
    <source>
        <dbReference type="PROSITE" id="PS50056"/>
    </source>
</evidence>
<evidence type="ECO:0000313" key="3">
    <source>
        <dbReference type="EMBL" id="TWE13378.1"/>
    </source>
</evidence>
<dbReference type="PROSITE" id="PS50056">
    <property type="entry name" value="TYR_PHOSPHATASE_2"/>
    <property type="match status" value="1"/>
</dbReference>
<dbReference type="Pfam" id="PF13350">
    <property type="entry name" value="Y_phosphatase3"/>
    <property type="match status" value="1"/>
</dbReference>
<evidence type="ECO:0000313" key="4">
    <source>
        <dbReference type="Proteomes" id="UP000318297"/>
    </source>
</evidence>
<dbReference type="InterPro" id="IPR016130">
    <property type="entry name" value="Tyr_Pase_AS"/>
</dbReference>
<proteinExistence type="inferred from homology"/>
<dbReference type="InterPro" id="IPR000387">
    <property type="entry name" value="Tyr_Pase_dom"/>
</dbReference>
<keyword evidence="4" id="KW-1185">Reference proteome</keyword>
<protein>
    <submittedName>
        <fullName evidence="3">Protein tyrosine/serine phosphatase</fullName>
    </submittedName>
</protein>
<gene>
    <name evidence="3" type="ORF">BKA23_2208</name>
</gene>
<dbReference type="Gene3D" id="3.90.190.10">
    <property type="entry name" value="Protein tyrosine phosphatase superfamily"/>
    <property type="match status" value="1"/>
</dbReference>
<comment type="similarity">
    <text evidence="1">Belongs to the protein-tyrosine phosphatase family.</text>
</comment>
<evidence type="ECO:0000256" key="1">
    <source>
        <dbReference type="ARBA" id="ARBA00009580"/>
    </source>
</evidence>
<accession>A0A561ECN2</accession>
<reference evidence="3 4" key="1">
    <citation type="submission" date="2019-06" db="EMBL/GenBank/DDBJ databases">
        <title>Sequencing the genomes of 1000 actinobacteria strains.</title>
        <authorList>
            <person name="Klenk H.-P."/>
        </authorList>
    </citation>
    <scope>NUCLEOTIDE SEQUENCE [LARGE SCALE GENOMIC DNA]</scope>
    <source>
        <strain evidence="3 4">DSM 19560</strain>
    </source>
</reference>
<dbReference type="InterPro" id="IPR029021">
    <property type="entry name" value="Prot-tyrosine_phosphatase-like"/>
</dbReference>
<sequence>MTEPAWIDLEGVANMRDVGGLPTTDGGTVQPGRLLRSDNLQDLTAADIDRLLQQYGVTDVVDLRSNTELRITGPAPMQALNDVAHYHFSLFPDDRPADTADALVLPWHGRAEQPRDVDPTASHYLGYLAERPDSISAALAVLARSAGATVVHCAAGKDRTGTVVALALTVAGVPRDAVVADYAASTERVERIVERLRVLPGYAENLAGVPMQAHYSRPEVIDRLLDAVAEEAGSVPDWLRSQGWSDEQVTALRDKLVTP</sequence>
<dbReference type="PANTHER" id="PTHR31126:SF1">
    <property type="entry name" value="TYROSINE SPECIFIC PROTEIN PHOSPHATASES DOMAIN-CONTAINING PROTEIN"/>
    <property type="match status" value="1"/>
</dbReference>
<dbReference type="SUPFAM" id="SSF52799">
    <property type="entry name" value="(Phosphotyrosine protein) phosphatases II"/>
    <property type="match status" value="1"/>
</dbReference>